<dbReference type="AlphaFoldDB" id="A0A7J8SE28"/>
<name>A0A7J8SE28_GOSDV</name>
<dbReference type="EMBL" id="JABFAC010000009">
    <property type="protein sequence ID" value="MBA0624110.1"/>
    <property type="molecule type" value="Genomic_DNA"/>
</dbReference>
<evidence type="ECO:0000313" key="2">
    <source>
        <dbReference type="Proteomes" id="UP000593561"/>
    </source>
</evidence>
<proteinExistence type="predicted"/>
<protein>
    <submittedName>
        <fullName evidence="1">Uncharacterized protein</fullName>
    </submittedName>
</protein>
<keyword evidence="2" id="KW-1185">Reference proteome</keyword>
<dbReference type="Proteomes" id="UP000593561">
    <property type="component" value="Unassembled WGS sequence"/>
</dbReference>
<organism evidence="1 2">
    <name type="scientific">Gossypium davidsonii</name>
    <name type="common">Davidson's cotton</name>
    <name type="synonym">Gossypium klotzschianum subsp. davidsonii</name>
    <dbReference type="NCBI Taxonomy" id="34287"/>
    <lineage>
        <taxon>Eukaryota</taxon>
        <taxon>Viridiplantae</taxon>
        <taxon>Streptophyta</taxon>
        <taxon>Embryophyta</taxon>
        <taxon>Tracheophyta</taxon>
        <taxon>Spermatophyta</taxon>
        <taxon>Magnoliopsida</taxon>
        <taxon>eudicotyledons</taxon>
        <taxon>Gunneridae</taxon>
        <taxon>Pentapetalae</taxon>
        <taxon>rosids</taxon>
        <taxon>malvids</taxon>
        <taxon>Malvales</taxon>
        <taxon>Malvaceae</taxon>
        <taxon>Malvoideae</taxon>
        <taxon>Gossypium</taxon>
    </lineage>
</organism>
<sequence length="19" mass="2394">MQGFYFWVCLEEIRVKMIT</sequence>
<accession>A0A7J8SE28</accession>
<evidence type="ECO:0000313" key="1">
    <source>
        <dbReference type="EMBL" id="MBA0624110.1"/>
    </source>
</evidence>
<comment type="caution">
    <text evidence="1">The sequence shown here is derived from an EMBL/GenBank/DDBJ whole genome shotgun (WGS) entry which is preliminary data.</text>
</comment>
<gene>
    <name evidence="1" type="ORF">Godav_009510</name>
</gene>
<reference evidence="1 2" key="1">
    <citation type="journal article" date="2019" name="Genome Biol. Evol.">
        <title>Insights into the evolution of the New World diploid cottons (Gossypium, subgenus Houzingenia) based on genome sequencing.</title>
        <authorList>
            <person name="Grover C.E."/>
            <person name="Arick M.A. 2nd"/>
            <person name="Thrash A."/>
            <person name="Conover J.L."/>
            <person name="Sanders W.S."/>
            <person name="Peterson D.G."/>
            <person name="Frelichowski J.E."/>
            <person name="Scheffler J.A."/>
            <person name="Scheffler B.E."/>
            <person name="Wendel J.F."/>
        </authorList>
    </citation>
    <scope>NUCLEOTIDE SEQUENCE [LARGE SCALE GENOMIC DNA]</scope>
    <source>
        <strain evidence="1">27</strain>
        <tissue evidence="1">Leaf</tissue>
    </source>
</reference>